<evidence type="ECO:0000313" key="1">
    <source>
        <dbReference type="EMBL" id="WRW34680.1"/>
    </source>
</evidence>
<reference evidence="1" key="1">
    <citation type="submission" date="2023-12" db="EMBL/GenBank/DDBJ databases">
        <title>Isolation and Characterisation of Novel Lytic Bacteriophages for therapeutic applications in Prosthetic Joint Infections.</title>
        <authorList>
            <person name="Burton N."/>
            <person name="Melo L.D.R."/>
            <person name="Pearce B."/>
            <person name="Tadesse M.D."/>
            <person name="Vryonis E."/>
            <person name="Sagona A."/>
        </authorList>
    </citation>
    <scope>NUCLEOTIDE SEQUENCE</scope>
</reference>
<accession>A0AAX4J6Y4</accession>
<gene>
    <name evidence="1" type="ORF">CF5_0158</name>
</gene>
<dbReference type="EMBL" id="PP034390">
    <property type="protein sequence ID" value="WRW34680.1"/>
    <property type="molecule type" value="Genomic_DNA"/>
</dbReference>
<organism evidence="1 2">
    <name type="scientific">Staphylococcus phage CF5</name>
    <dbReference type="NCBI Taxonomy" id="3113739"/>
    <lineage>
        <taxon>Viruses</taxon>
        <taxon>Duplodnaviria</taxon>
        <taxon>Heunggongvirae</taxon>
        <taxon>Uroviricota</taxon>
        <taxon>Caudoviricetes</taxon>
        <taxon>Herelleviridae</taxon>
        <taxon>Twortvirinae</taxon>
        <taxon>Silviavirus</taxon>
    </lineage>
</organism>
<evidence type="ECO:0000313" key="2">
    <source>
        <dbReference type="Proteomes" id="UP001432109"/>
    </source>
</evidence>
<name>A0AAX4J6Y4_9CAUD</name>
<dbReference type="Proteomes" id="UP001432109">
    <property type="component" value="Segment"/>
</dbReference>
<protein>
    <submittedName>
        <fullName evidence="1">Uncharacterized protein</fullName>
    </submittedName>
</protein>
<proteinExistence type="predicted"/>
<sequence>MVDEVGLNPVSDVKPITDIVEIMKLLNEGKVLRVKQENQGDILLRFSTGKHKFTEVSRDLDKETVFYQRYWVLYNVSINSLLTFDVYLEDDYSEFSKVKYPKDTIVSYTRDDLEKDVAMIKDVLKDNNGNYFYALTGETMLFDENKLSKVKEKS</sequence>